<dbReference type="Proteomes" id="UP000229641">
    <property type="component" value="Unassembled WGS sequence"/>
</dbReference>
<proteinExistence type="predicted"/>
<sequence length="61" mass="6897">KLQGIIMGFLPIVFAIGVYSMDRHYFDIMLKEQLGQALLCYGIISEIIGLILIKVLSRIKV</sequence>
<keyword evidence="1" id="KW-1133">Transmembrane helix</keyword>
<evidence type="ECO:0000313" key="2">
    <source>
        <dbReference type="EMBL" id="PIQ88469.1"/>
    </source>
</evidence>
<dbReference type="EMBL" id="PCWA01000103">
    <property type="protein sequence ID" value="PIQ88469.1"/>
    <property type="molecule type" value="Genomic_DNA"/>
</dbReference>
<keyword evidence="1" id="KW-0472">Membrane</keyword>
<keyword evidence="1" id="KW-0812">Transmembrane</keyword>
<feature type="transmembrane region" description="Helical" evidence="1">
    <location>
        <begin position="33"/>
        <end position="56"/>
    </location>
</feature>
<feature type="transmembrane region" description="Helical" evidence="1">
    <location>
        <begin position="5"/>
        <end position="21"/>
    </location>
</feature>
<reference evidence="2 3" key="1">
    <citation type="submission" date="2017-09" db="EMBL/GenBank/DDBJ databases">
        <title>Depth-based differentiation of microbial function through sediment-hosted aquifers and enrichment of novel symbionts in the deep terrestrial subsurface.</title>
        <authorList>
            <person name="Probst A.J."/>
            <person name="Ladd B."/>
            <person name="Jarett J.K."/>
            <person name="Geller-Mcgrath D.E."/>
            <person name="Sieber C.M."/>
            <person name="Emerson J.B."/>
            <person name="Anantharaman K."/>
            <person name="Thomas B.C."/>
            <person name="Malmstrom R."/>
            <person name="Stieglmeier M."/>
            <person name="Klingl A."/>
            <person name="Woyke T."/>
            <person name="Ryan C.M."/>
            <person name="Banfield J.F."/>
        </authorList>
    </citation>
    <scope>NUCLEOTIDE SEQUENCE [LARGE SCALE GENOMIC DNA]</scope>
    <source>
        <strain evidence="2">CG11_big_fil_rev_8_21_14_0_20_42_13</strain>
    </source>
</reference>
<gene>
    <name evidence="2" type="ORF">COV72_08185</name>
</gene>
<comment type="caution">
    <text evidence="2">The sequence shown here is derived from an EMBL/GenBank/DDBJ whole genome shotgun (WGS) entry which is preliminary data.</text>
</comment>
<evidence type="ECO:0000256" key="1">
    <source>
        <dbReference type="SAM" id="Phobius"/>
    </source>
</evidence>
<organism evidence="2 3">
    <name type="scientific">Candidatus Ghiorseimicrobium undicola</name>
    <dbReference type="NCBI Taxonomy" id="1974746"/>
    <lineage>
        <taxon>Bacteria</taxon>
        <taxon>Pseudomonadati</taxon>
        <taxon>Candidatus Omnitrophota</taxon>
        <taxon>Candidatus Ghiorseimicrobium</taxon>
    </lineage>
</organism>
<accession>A0A2H0LVL4</accession>
<feature type="non-terminal residue" evidence="2">
    <location>
        <position position="1"/>
    </location>
</feature>
<dbReference type="AlphaFoldDB" id="A0A2H0LVL4"/>
<evidence type="ECO:0000313" key="3">
    <source>
        <dbReference type="Proteomes" id="UP000229641"/>
    </source>
</evidence>
<protein>
    <submittedName>
        <fullName evidence="2">Uncharacterized protein</fullName>
    </submittedName>
</protein>
<name>A0A2H0LVL4_9BACT</name>